<reference evidence="2" key="1">
    <citation type="journal article" date="2023" name="GigaByte">
        <title>Genome assembly of the bearded iris, Iris pallida Lam.</title>
        <authorList>
            <person name="Bruccoleri R.E."/>
            <person name="Oakeley E.J."/>
            <person name="Faust A.M.E."/>
            <person name="Altorfer M."/>
            <person name="Dessus-Babus S."/>
            <person name="Burckhardt D."/>
            <person name="Oertli M."/>
            <person name="Naumann U."/>
            <person name="Petersen F."/>
            <person name="Wong J."/>
        </authorList>
    </citation>
    <scope>NUCLEOTIDE SEQUENCE</scope>
    <source>
        <strain evidence="2">GSM-AAB239-AS_SAM_17_03QT</strain>
    </source>
</reference>
<organism evidence="2 3">
    <name type="scientific">Iris pallida</name>
    <name type="common">Sweet iris</name>
    <dbReference type="NCBI Taxonomy" id="29817"/>
    <lineage>
        <taxon>Eukaryota</taxon>
        <taxon>Viridiplantae</taxon>
        <taxon>Streptophyta</taxon>
        <taxon>Embryophyta</taxon>
        <taxon>Tracheophyta</taxon>
        <taxon>Spermatophyta</taxon>
        <taxon>Magnoliopsida</taxon>
        <taxon>Liliopsida</taxon>
        <taxon>Asparagales</taxon>
        <taxon>Iridaceae</taxon>
        <taxon>Iridoideae</taxon>
        <taxon>Irideae</taxon>
        <taxon>Iris</taxon>
    </lineage>
</organism>
<dbReference type="AlphaFoldDB" id="A0AAX6ET74"/>
<keyword evidence="3" id="KW-1185">Reference proteome</keyword>
<keyword evidence="1" id="KW-0472">Membrane</keyword>
<accession>A0AAX6ET74</accession>
<name>A0AAX6ET74_IRIPA</name>
<evidence type="ECO:0000313" key="3">
    <source>
        <dbReference type="Proteomes" id="UP001140949"/>
    </source>
</evidence>
<sequence>MISVTAETIGSLDVSEQQLGKKAMPAAAGAVAAAAVADQMLGPKEDSRLAIVLVLLVVVVQISIIQLENNLGSSFKELFMRQRTELYYMMFDLL</sequence>
<dbReference type="EMBL" id="JANAVB010034218">
    <property type="protein sequence ID" value="KAJ6807111.1"/>
    <property type="molecule type" value="Genomic_DNA"/>
</dbReference>
<dbReference type="Proteomes" id="UP001140949">
    <property type="component" value="Unassembled WGS sequence"/>
</dbReference>
<feature type="transmembrane region" description="Helical" evidence="1">
    <location>
        <begin position="49"/>
        <end position="67"/>
    </location>
</feature>
<reference evidence="2" key="2">
    <citation type="submission" date="2023-04" db="EMBL/GenBank/DDBJ databases">
        <authorList>
            <person name="Bruccoleri R.E."/>
            <person name="Oakeley E.J."/>
            <person name="Faust A.-M."/>
            <person name="Dessus-Babus S."/>
            <person name="Altorfer M."/>
            <person name="Burckhardt D."/>
            <person name="Oertli M."/>
            <person name="Naumann U."/>
            <person name="Petersen F."/>
            <person name="Wong J."/>
        </authorList>
    </citation>
    <scope>NUCLEOTIDE SEQUENCE</scope>
    <source>
        <strain evidence="2">GSM-AAB239-AS_SAM_17_03QT</strain>
        <tissue evidence="2">Leaf</tissue>
    </source>
</reference>
<protein>
    <submittedName>
        <fullName evidence="2">6-phosphofructo-2-kinase/fructose-2, 6-bisphosphatase-like</fullName>
    </submittedName>
</protein>
<evidence type="ECO:0000256" key="1">
    <source>
        <dbReference type="SAM" id="Phobius"/>
    </source>
</evidence>
<comment type="caution">
    <text evidence="2">The sequence shown here is derived from an EMBL/GenBank/DDBJ whole genome shotgun (WGS) entry which is preliminary data.</text>
</comment>
<keyword evidence="1" id="KW-0812">Transmembrane</keyword>
<evidence type="ECO:0000313" key="2">
    <source>
        <dbReference type="EMBL" id="KAJ6807111.1"/>
    </source>
</evidence>
<keyword evidence="1" id="KW-1133">Transmembrane helix</keyword>
<gene>
    <name evidence="2" type="ORF">M6B38_173490</name>
</gene>
<proteinExistence type="predicted"/>